<feature type="transmembrane region" description="Helical" evidence="1">
    <location>
        <begin position="98"/>
        <end position="118"/>
    </location>
</feature>
<dbReference type="AlphaFoldDB" id="R7QFH6"/>
<dbReference type="KEGG" id="ccp:CHC_T00005292001"/>
<accession>R7QFH6</accession>
<keyword evidence="1" id="KW-0812">Transmembrane</keyword>
<dbReference type="Gramene" id="CDF37287">
    <property type="protein sequence ID" value="CDF37287"/>
    <property type="gene ID" value="CHC_T00005292001"/>
</dbReference>
<dbReference type="GeneID" id="17324823"/>
<proteinExistence type="predicted"/>
<feature type="transmembrane region" description="Helical" evidence="1">
    <location>
        <begin position="59"/>
        <end position="78"/>
    </location>
</feature>
<keyword evidence="3" id="KW-1185">Reference proteome</keyword>
<gene>
    <name evidence="2" type="ORF">CHC_T00005292001</name>
</gene>
<evidence type="ECO:0000313" key="3">
    <source>
        <dbReference type="Proteomes" id="UP000012073"/>
    </source>
</evidence>
<sequence length="643" mass="74018">MTRGVHAHGEQMYRNATRTRQPEIPLCNALFYSASFRAFRSFRSRAFPHPPSRTLHIKMSQVLIVVVITYGSLLNLLAKPWSSTDSLLERRRNDILALLLWLLLLLLAVLTVRSGIANSTTDDAFDLQDWTALILPFALAAPYLLELIATLVRQLEMWPWMRAACIHALPIAWLYRTITVAEQDPDGIWFRSHLWRPSPPTLRKLSTLSPASPRVKSFWETTSRRASLHHLFYTWLTVLVSASRYAAHQVRHNSRRSQILPCVNATCTLLLTVILTSLMGLLYASSLVEFLLLLSFDFHWWVRCHIHERILARYDTVHFGRQEMQSIFEQSMAIKRSLRVCEGLDVERVHDRIMTAVITTTAVLENAFRRAYLVVPVYEQSISNRKALRDKYEYVGCNLDRLIKQVRVLLEVRHTSGLLSITSSSGTIEASLHNNIESILSVALFFPSTTLYHITARVAELEGMIEERVRQNPGMAAEAVTRERVVYIDARNAMFWLLWIVVTKEWVDVAGFWAGDQREGIDREEDERTQKEFPNARTETLYVIATFLSRCRYCDRYGMQDEGGFYKEVRELGKKIGPKRVEAVFDELSGTLSICRSLSLLEWVTREYKLEWGGERERGGGLRCMWQSDTGERKEAVCNIALE</sequence>
<keyword evidence="1" id="KW-1133">Transmembrane helix</keyword>
<organism evidence="2 3">
    <name type="scientific">Chondrus crispus</name>
    <name type="common">Carrageen Irish moss</name>
    <name type="synonym">Polymorpha crispa</name>
    <dbReference type="NCBI Taxonomy" id="2769"/>
    <lineage>
        <taxon>Eukaryota</taxon>
        <taxon>Rhodophyta</taxon>
        <taxon>Florideophyceae</taxon>
        <taxon>Rhodymeniophycidae</taxon>
        <taxon>Gigartinales</taxon>
        <taxon>Gigartinaceae</taxon>
        <taxon>Chondrus</taxon>
    </lineage>
</organism>
<keyword evidence="1" id="KW-0472">Membrane</keyword>
<protein>
    <submittedName>
        <fullName evidence="2">Uncharacterized protein</fullName>
    </submittedName>
</protein>
<dbReference type="Proteomes" id="UP000012073">
    <property type="component" value="Unassembled WGS sequence"/>
</dbReference>
<evidence type="ECO:0000256" key="1">
    <source>
        <dbReference type="SAM" id="Phobius"/>
    </source>
</evidence>
<evidence type="ECO:0000313" key="2">
    <source>
        <dbReference type="EMBL" id="CDF37287.1"/>
    </source>
</evidence>
<reference evidence="3" key="1">
    <citation type="journal article" date="2013" name="Proc. Natl. Acad. Sci. U.S.A.">
        <title>Genome structure and metabolic features in the red seaweed Chondrus crispus shed light on evolution of the Archaeplastida.</title>
        <authorList>
            <person name="Collen J."/>
            <person name="Porcel B."/>
            <person name="Carre W."/>
            <person name="Ball S.G."/>
            <person name="Chaparro C."/>
            <person name="Tonon T."/>
            <person name="Barbeyron T."/>
            <person name="Michel G."/>
            <person name="Noel B."/>
            <person name="Valentin K."/>
            <person name="Elias M."/>
            <person name="Artiguenave F."/>
            <person name="Arun A."/>
            <person name="Aury J.M."/>
            <person name="Barbosa-Neto J.F."/>
            <person name="Bothwell J.H."/>
            <person name="Bouget F.Y."/>
            <person name="Brillet L."/>
            <person name="Cabello-Hurtado F."/>
            <person name="Capella-Gutierrez S."/>
            <person name="Charrier B."/>
            <person name="Cladiere L."/>
            <person name="Cock J.M."/>
            <person name="Coelho S.M."/>
            <person name="Colleoni C."/>
            <person name="Czjzek M."/>
            <person name="Da Silva C."/>
            <person name="Delage L."/>
            <person name="Denoeud F."/>
            <person name="Deschamps P."/>
            <person name="Dittami S.M."/>
            <person name="Gabaldon T."/>
            <person name="Gachon C.M."/>
            <person name="Groisillier A."/>
            <person name="Herve C."/>
            <person name="Jabbari K."/>
            <person name="Katinka M."/>
            <person name="Kloareg B."/>
            <person name="Kowalczyk N."/>
            <person name="Labadie K."/>
            <person name="Leblanc C."/>
            <person name="Lopez P.J."/>
            <person name="McLachlan D.H."/>
            <person name="Meslet-Cladiere L."/>
            <person name="Moustafa A."/>
            <person name="Nehr Z."/>
            <person name="Nyvall Collen P."/>
            <person name="Panaud O."/>
            <person name="Partensky F."/>
            <person name="Poulain J."/>
            <person name="Rensing S.A."/>
            <person name="Rousvoal S."/>
            <person name="Samson G."/>
            <person name="Symeonidi A."/>
            <person name="Weissenbach J."/>
            <person name="Zambounis A."/>
            <person name="Wincker P."/>
            <person name="Boyen C."/>
        </authorList>
    </citation>
    <scope>NUCLEOTIDE SEQUENCE [LARGE SCALE GENOMIC DNA]</scope>
    <source>
        <strain evidence="3">cv. Stackhouse</strain>
    </source>
</reference>
<feature type="transmembrane region" description="Helical" evidence="1">
    <location>
        <begin position="130"/>
        <end position="152"/>
    </location>
</feature>
<dbReference type="EMBL" id="HG001828">
    <property type="protein sequence ID" value="CDF37287.1"/>
    <property type="molecule type" value="Genomic_DNA"/>
</dbReference>
<name>R7QFH6_CHOCR</name>
<feature type="transmembrane region" description="Helical" evidence="1">
    <location>
        <begin position="259"/>
        <end position="284"/>
    </location>
</feature>
<dbReference type="RefSeq" id="XP_005717106.1">
    <property type="nucleotide sequence ID" value="XM_005717049.1"/>
</dbReference>